<protein>
    <submittedName>
        <fullName evidence="1">Uncharacterized protein</fullName>
    </submittedName>
</protein>
<name>A0ABR4A613_9LECA</name>
<comment type="caution">
    <text evidence="1">The sequence shown here is derived from an EMBL/GenBank/DDBJ whole genome shotgun (WGS) entry which is preliminary data.</text>
</comment>
<keyword evidence="2" id="KW-1185">Reference proteome</keyword>
<reference evidence="1 2" key="1">
    <citation type="submission" date="2024-09" db="EMBL/GenBank/DDBJ databases">
        <title>Rethinking Asexuality: The Enigmatic Case of Functional Sexual Genes in Lepraria (Stereocaulaceae).</title>
        <authorList>
            <person name="Doellman M."/>
            <person name="Sun Y."/>
            <person name="Barcenas-Pena A."/>
            <person name="Lumbsch H.T."/>
            <person name="Grewe F."/>
        </authorList>
    </citation>
    <scope>NUCLEOTIDE SEQUENCE [LARGE SCALE GENOMIC DNA]</scope>
    <source>
        <strain evidence="1 2">Mercado 3170</strain>
    </source>
</reference>
<evidence type="ECO:0000313" key="2">
    <source>
        <dbReference type="Proteomes" id="UP001590950"/>
    </source>
</evidence>
<dbReference type="Proteomes" id="UP001590950">
    <property type="component" value="Unassembled WGS sequence"/>
</dbReference>
<sequence>MNLDDSSMNNGVKEIDSEREVVERVEEGLKLLNLEEDKNPKLRIEQKTISLYDPDLDTEEQDVTEM</sequence>
<dbReference type="EMBL" id="JBEFKJ010000019">
    <property type="protein sequence ID" value="KAL2040929.1"/>
    <property type="molecule type" value="Genomic_DNA"/>
</dbReference>
<gene>
    <name evidence="1" type="ORF">N7G274_006387</name>
</gene>
<accession>A0ABR4A613</accession>
<proteinExistence type="predicted"/>
<organism evidence="1 2">
    <name type="scientific">Stereocaulon virgatum</name>
    <dbReference type="NCBI Taxonomy" id="373712"/>
    <lineage>
        <taxon>Eukaryota</taxon>
        <taxon>Fungi</taxon>
        <taxon>Dikarya</taxon>
        <taxon>Ascomycota</taxon>
        <taxon>Pezizomycotina</taxon>
        <taxon>Lecanoromycetes</taxon>
        <taxon>OSLEUM clade</taxon>
        <taxon>Lecanoromycetidae</taxon>
        <taxon>Lecanorales</taxon>
        <taxon>Lecanorineae</taxon>
        <taxon>Stereocaulaceae</taxon>
        <taxon>Stereocaulon</taxon>
    </lineage>
</organism>
<evidence type="ECO:0000313" key="1">
    <source>
        <dbReference type="EMBL" id="KAL2040929.1"/>
    </source>
</evidence>